<evidence type="ECO:0000313" key="2">
    <source>
        <dbReference type="EMBL" id="KAG5994682.1"/>
    </source>
</evidence>
<proteinExistence type="predicted"/>
<dbReference type="AlphaFoldDB" id="A0A9P7SUR0"/>
<name>A0A9P7SUR0_9HYPO</name>
<keyword evidence="3" id="KW-1185">Reference proteome</keyword>
<dbReference type="EMBL" id="SRPW01002212">
    <property type="protein sequence ID" value="KAG5994682.1"/>
    <property type="molecule type" value="Genomic_DNA"/>
</dbReference>
<evidence type="ECO:0000256" key="1">
    <source>
        <dbReference type="SAM" id="MobiDB-lite"/>
    </source>
</evidence>
<feature type="region of interest" description="Disordered" evidence="1">
    <location>
        <begin position="1"/>
        <end position="21"/>
    </location>
</feature>
<protein>
    <submittedName>
        <fullName evidence="2">Uncharacterized protein</fullName>
    </submittedName>
</protein>
<evidence type="ECO:0000313" key="3">
    <source>
        <dbReference type="Proteomes" id="UP000748025"/>
    </source>
</evidence>
<gene>
    <name evidence="2" type="ORF">E4U43_003197</name>
</gene>
<accession>A0A9P7SUR0</accession>
<comment type="caution">
    <text evidence="2">The sequence shown here is derived from an EMBL/GenBank/DDBJ whole genome shotgun (WGS) entry which is preliminary data.</text>
</comment>
<sequence length="69" mass="7422">MYAEVGTRHGGRKARPADPHNLHQAVFIASDVSAGARKPADRAANTRQDANRAIVHTKCMKIGAWAAET</sequence>
<organism evidence="2 3">
    <name type="scientific">Claviceps pusilla</name>
    <dbReference type="NCBI Taxonomy" id="123648"/>
    <lineage>
        <taxon>Eukaryota</taxon>
        <taxon>Fungi</taxon>
        <taxon>Dikarya</taxon>
        <taxon>Ascomycota</taxon>
        <taxon>Pezizomycotina</taxon>
        <taxon>Sordariomycetes</taxon>
        <taxon>Hypocreomycetidae</taxon>
        <taxon>Hypocreales</taxon>
        <taxon>Clavicipitaceae</taxon>
        <taxon>Claviceps</taxon>
    </lineage>
</organism>
<dbReference type="Proteomes" id="UP000748025">
    <property type="component" value="Unassembled WGS sequence"/>
</dbReference>
<reference evidence="2" key="1">
    <citation type="journal article" date="2020" name="bioRxiv">
        <title>Whole genome comparisons of ergot fungi reveals the divergence and evolution of species within the genus Claviceps are the result of varying mechanisms driving genome evolution and host range expansion.</title>
        <authorList>
            <person name="Wyka S.A."/>
            <person name="Mondo S.J."/>
            <person name="Liu M."/>
            <person name="Dettman J."/>
            <person name="Nalam V."/>
            <person name="Broders K.D."/>
        </authorList>
    </citation>
    <scope>NUCLEOTIDE SEQUENCE</scope>
    <source>
        <strain evidence="2">CCC 602</strain>
    </source>
</reference>